<comment type="caution">
    <text evidence="1">The sequence shown here is derived from an EMBL/GenBank/DDBJ whole genome shotgun (WGS) entry which is preliminary data.</text>
</comment>
<accession>A0ACB7XT78</accession>
<name>A0ACB7XT78_9ERIC</name>
<reference evidence="1 2" key="1">
    <citation type="journal article" date="2021" name="Hortic Res">
        <title>High-quality reference genome and annotation aids understanding of berry development for evergreen blueberry (Vaccinium darrowii).</title>
        <authorList>
            <person name="Yu J."/>
            <person name="Hulse-Kemp A.M."/>
            <person name="Babiker E."/>
            <person name="Staton M."/>
        </authorList>
    </citation>
    <scope>NUCLEOTIDE SEQUENCE [LARGE SCALE GENOMIC DNA]</scope>
    <source>
        <strain evidence="2">cv. NJ 8807/NJ 8810</strain>
        <tissue evidence="1">Young leaf</tissue>
    </source>
</reference>
<gene>
    <name evidence="1" type="ORF">Vadar_020350</name>
</gene>
<keyword evidence="2" id="KW-1185">Reference proteome</keyword>
<sequence length="338" mass="37905">MAILRKCPEAADSCDENGRNILHISVEQKHRFVYDYLMSSLDFKNRMLADVDFHGNTILHLATCRHGNPEVTNQLAVDVNSGQWNAAFHFGEKGESLAVLTQMSWDVLWFKRVKNDTYPHLWYLHNSEGKSAEELFEKNHSDLRKQAENAAKNLSSNGIVVTVLIGTINFAALFTLPGGFDQDTGQPMLFKINKQELQIFMLYLLGALGFTAIALVALFLVPYSRFDTKDFYIAIPMKLIVSQTCIVYCTGCTAASFGQGYILEGELGPVLANFFVILAAISGIVVVFASMELMFLWFDYIYYVILSGYSFFTRLSSATLILELDLKSLDAFTVKVNA</sequence>
<organism evidence="1 2">
    <name type="scientific">Vaccinium darrowii</name>
    <dbReference type="NCBI Taxonomy" id="229202"/>
    <lineage>
        <taxon>Eukaryota</taxon>
        <taxon>Viridiplantae</taxon>
        <taxon>Streptophyta</taxon>
        <taxon>Embryophyta</taxon>
        <taxon>Tracheophyta</taxon>
        <taxon>Spermatophyta</taxon>
        <taxon>Magnoliopsida</taxon>
        <taxon>eudicotyledons</taxon>
        <taxon>Gunneridae</taxon>
        <taxon>Pentapetalae</taxon>
        <taxon>asterids</taxon>
        <taxon>Ericales</taxon>
        <taxon>Ericaceae</taxon>
        <taxon>Vaccinioideae</taxon>
        <taxon>Vaccinieae</taxon>
        <taxon>Vaccinium</taxon>
    </lineage>
</organism>
<dbReference type="Proteomes" id="UP000828048">
    <property type="component" value="Chromosome 1"/>
</dbReference>
<evidence type="ECO:0000313" key="2">
    <source>
        <dbReference type="Proteomes" id="UP000828048"/>
    </source>
</evidence>
<protein>
    <submittedName>
        <fullName evidence="1">Uncharacterized protein</fullName>
    </submittedName>
</protein>
<proteinExistence type="predicted"/>
<dbReference type="EMBL" id="CM037151">
    <property type="protein sequence ID" value="KAH7843750.1"/>
    <property type="molecule type" value="Genomic_DNA"/>
</dbReference>
<evidence type="ECO:0000313" key="1">
    <source>
        <dbReference type="EMBL" id="KAH7843750.1"/>
    </source>
</evidence>